<dbReference type="SUPFAM" id="SSF63446">
    <property type="entry name" value="Type I dockerin domain"/>
    <property type="match status" value="1"/>
</dbReference>
<accession>A0A2H0X981</accession>
<dbReference type="InterPro" id="IPR018247">
    <property type="entry name" value="EF_Hand_1_Ca_BS"/>
</dbReference>
<dbReference type="SUPFAM" id="SSF49899">
    <property type="entry name" value="Concanavalin A-like lectins/glucanases"/>
    <property type="match status" value="1"/>
</dbReference>
<evidence type="ECO:0000259" key="1">
    <source>
        <dbReference type="PROSITE" id="PS50025"/>
    </source>
</evidence>
<dbReference type="InterPro" id="IPR013320">
    <property type="entry name" value="ConA-like_dom_sf"/>
</dbReference>
<organism evidence="2 3">
    <name type="scientific">candidate division WWE3 bacterium CG08_land_8_20_14_0_20_41_15</name>
    <dbReference type="NCBI Taxonomy" id="1975086"/>
    <lineage>
        <taxon>Bacteria</taxon>
        <taxon>Katanobacteria</taxon>
    </lineage>
</organism>
<gene>
    <name evidence="2" type="ORF">COT51_02615</name>
</gene>
<dbReference type="GO" id="GO:0000272">
    <property type="term" value="P:polysaccharide catabolic process"/>
    <property type="evidence" value="ECO:0007669"/>
    <property type="project" value="InterPro"/>
</dbReference>
<dbReference type="Gene3D" id="2.60.120.200">
    <property type="match status" value="1"/>
</dbReference>
<dbReference type="InterPro" id="IPR001791">
    <property type="entry name" value="Laminin_G"/>
</dbReference>
<proteinExistence type="predicted"/>
<dbReference type="PROSITE" id="PS50025">
    <property type="entry name" value="LAM_G_DOMAIN"/>
    <property type="match status" value="1"/>
</dbReference>
<dbReference type="PROSITE" id="PS00018">
    <property type="entry name" value="EF_HAND_1"/>
    <property type="match status" value="1"/>
</dbReference>
<dbReference type="AlphaFoldDB" id="A0A2H0X981"/>
<feature type="domain" description="Laminin G" evidence="1">
    <location>
        <begin position="408"/>
        <end position="567"/>
    </location>
</feature>
<dbReference type="InterPro" id="IPR036439">
    <property type="entry name" value="Dockerin_dom_sf"/>
</dbReference>
<comment type="caution">
    <text evidence="2">The sequence shown here is derived from an EMBL/GenBank/DDBJ whole genome shotgun (WGS) entry which is preliminary data.</text>
</comment>
<evidence type="ECO:0000313" key="2">
    <source>
        <dbReference type="EMBL" id="PIS21464.1"/>
    </source>
</evidence>
<sequence length="864" mass="95054">MKLKILPFMLLVLSFLYLKTSYVFAEEIIVEKGAVETVYDWSSQKCEAKRDLPDAVAKAFIDDQGNVQIIAADTTGRRNIGPNLDDIQHSCAVIMSSHNNPDPRAYDDYEWLMSPYTLDGKNIFALVHTEYHGWEAGRTCNATTNRNFNCWWNSINLATSTNSGATYTHLDFPNQNVANTPIDYNPDNTSGHIGYFEPSSIIKKDNYYYSIVYAHNPPDSRRPCLMRTSNLTNPASWYFWKNGNFNTPARGGTCDTLNGRPPHTSLGYNAYLEKYIAEECYPENGCTYATSTDLLNWSPRKSLLQSRELDVYAYGGLLQPGDPTRNFEQSGRSPWFYFTACANNCSVIDFDLKRVRLRFSKPEDVGKYQILDLQMNEKKGGKTLDSSFYGSNGSLSGASFHEEGTINYLNFSGAAKIEVSHQPNLNASGKLTIEVKVRTTVNPSKGNFASIIRKESTVEKRNYGLYITNGGKLHFSVGGTGSVSTKSINDGQWHLITVIYDDETKKAGYFIDNQPDIAVTHTKTLAETANSANVFIGDQGFIGDIDFLTIFNYNKRSFSEFTASTYCKAETFTINSSGADHVIGGNVKFSFNVSAPEGQKLTELYVKAAPLNNLPSNAVANMLPVVSPSTAYLGCSGQDSCQITNQSWQIPDNANIRAVLGQPMKVWLVVKTDTGGSCSDKGTEGLIPCWCGTKEITINASSNQSGTLNFQVKFQSISAQKPNQTIGLTLKQAGVEKYRFNNLAVTGGATGIYSGSVTGISPGTYDVFVKGWAHLQKKFTGVNIVTGANSQNWSAVTLPAGDFNDDNKLNVTDFALILAKYTDLSVPVTAQNAIFDVDLSNDINISDIALALNNYTQLEVSGEF</sequence>
<reference evidence="3" key="1">
    <citation type="submission" date="2017-09" db="EMBL/GenBank/DDBJ databases">
        <title>Depth-based differentiation of microbial function through sediment-hosted aquifers and enrichment of novel symbionts in the deep terrestrial subsurface.</title>
        <authorList>
            <person name="Probst A.J."/>
            <person name="Ladd B."/>
            <person name="Jarett J.K."/>
            <person name="Geller-Mcgrath D.E."/>
            <person name="Sieber C.M.K."/>
            <person name="Emerson J.B."/>
            <person name="Anantharaman K."/>
            <person name="Thomas B.C."/>
            <person name="Malmstrom R."/>
            <person name="Stieglmeier M."/>
            <person name="Klingl A."/>
            <person name="Woyke T."/>
            <person name="Ryan C.M."/>
            <person name="Banfield J.F."/>
        </authorList>
    </citation>
    <scope>NUCLEOTIDE SEQUENCE [LARGE SCALE GENOMIC DNA]</scope>
</reference>
<name>A0A2H0X981_UNCKA</name>
<dbReference type="Gene3D" id="2.60.40.4130">
    <property type="match status" value="1"/>
</dbReference>
<protein>
    <recommendedName>
        <fullName evidence="1">Laminin G domain-containing protein</fullName>
    </recommendedName>
</protein>
<dbReference type="Proteomes" id="UP000231098">
    <property type="component" value="Unassembled WGS sequence"/>
</dbReference>
<dbReference type="EMBL" id="PEYV01000044">
    <property type="protein sequence ID" value="PIS21464.1"/>
    <property type="molecule type" value="Genomic_DNA"/>
</dbReference>
<dbReference type="Pfam" id="PF13385">
    <property type="entry name" value="Laminin_G_3"/>
    <property type="match status" value="1"/>
</dbReference>
<evidence type="ECO:0000313" key="3">
    <source>
        <dbReference type="Proteomes" id="UP000231098"/>
    </source>
</evidence>